<dbReference type="InterPro" id="IPR029044">
    <property type="entry name" value="Nucleotide-diphossugar_trans"/>
</dbReference>
<reference evidence="3 4" key="1">
    <citation type="submission" date="2018-04" db="EMBL/GenBank/DDBJ databases">
        <title>Camelliibacillus theae gen. nov., sp. nov., isolated from Pu'er tea.</title>
        <authorList>
            <person name="Niu L."/>
        </authorList>
    </citation>
    <scope>NUCLEOTIDE SEQUENCE [LARGE SCALE GENOMIC DNA]</scope>
    <source>
        <strain evidence="3 4">T8</strain>
    </source>
</reference>
<keyword evidence="4" id="KW-1185">Reference proteome</keyword>
<dbReference type="EMBL" id="QCZG01000006">
    <property type="protein sequence ID" value="PWA12714.1"/>
    <property type="molecule type" value="Genomic_DNA"/>
</dbReference>
<dbReference type="OrthoDB" id="9785185at2"/>
<keyword evidence="3" id="KW-0808">Transferase</keyword>
<dbReference type="PANTHER" id="PTHR22916">
    <property type="entry name" value="GLYCOSYLTRANSFERASE"/>
    <property type="match status" value="1"/>
</dbReference>
<dbReference type="Gene3D" id="3.90.550.10">
    <property type="entry name" value="Spore Coat Polysaccharide Biosynthesis Protein SpsA, Chain A"/>
    <property type="match status" value="1"/>
</dbReference>
<sequence length="237" mass="27966">MEFPKVSIIIPFYNCQYVQQAIKSALNQTYVNKEVIVVNDGSTKYTEKIKPFLNRIKYVEKPNGGTASALNAGIKVATGDYFSWLSSDDRFMNNKTQIQMDFMQKHQAKISYTNYHVINDQSKIIRKNLGKIIVDKKEFYRYLKNKCHINGCTVIIRMELFDKVGLFDEKLKFTQDYEMWLRVLQHEDFHFLNQPLLLSRYHTDMGTLKFQEALQVEKQMVSKKYEAMLNQKIERLS</sequence>
<dbReference type="Pfam" id="PF00535">
    <property type="entry name" value="Glycos_transf_2"/>
    <property type="match status" value="1"/>
</dbReference>
<evidence type="ECO:0000313" key="3">
    <source>
        <dbReference type="EMBL" id="PWA12714.1"/>
    </source>
</evidence>
<dbReference type="SUPFAM" id="SSF53448">
    <property type="entry name" value="Nucleotide-diphospho-sugar transferases"/>
    <property type="match status" value="1"/>
</dbReference>
<evidence type="ECO:0000313" key="4">
    <source>
        <dbReference type="Proteomes" id="UP000245998"/>
    </source>
</evidence>
<organism evidence="3 4">
    <name type="scientific">Pueribacillus theae</name>
    <dbReference type="NCBI Taxonomy" id="2171751"/>
    <lineage>
        <taxon>Bacteria</taxon>
        <taxon>Bacillati</taxon>
        <taxon>Bacillota</taxon>
        <taxon>Bacilli</taxon>
        <taxon>Bacillales</taxon>
        <taxon>Bacillaceae</taxon>
        <taxon>Pueribacillus</taxon>
    </lineage>
</organism>
<dbReference type="PANTHER" id="PTHR22916:SF3">
    <property type="entry name" value="UDP-GLCNAC:BETAGAL BETA-1,3-N-ACETYLGLUCOSAMINYLTRANSFERASE-LIKE PROTEIN 1"/>
    <property type="match status" value="1"/>
</dbReference>
<feature type="domain" description="Glycosyltransferase 2-like" evidence="2">
    <location>
        <begin position="7"/>
        <end position="164"/>
    </location>
</feature>
<dbReference type="Proteomes" id="UP000245998">
    <property type="component" value="Unassembled WGS sequence"/>
</dbReference>
<accession>A0A2U1K691</accession>
<evidence type="ECO:0000259" key="2">
    <source>
        <dbReference type="Pfam" id="PF00535"/>
    </source>
</evidence>
<comment type="similarity">
    <text evidence="1">Belongs to the glycosyltransferase 2 family.</text>
</comment>
<dbReference type="InterPro" id="IPR001173">
    <property type="entry name" value="Glyco_trans_2-like"/>
</dbReference>
<gene>
    <name evidence="3" type="ORF">DCC39_04575</name>
</gene>
<dbReference type="GO" id="GO:0016758">
    <property type="term" value="F:hexosyltransferase activity"/>
    <property type="evidence" value="ECO:0007669"/>
    <property type="project" value="UniProtKB-ARBA"/>
</dbReference>
<dbReference type="AlphaFoldDB" id="A0A2U1K691"/>
<evidence type="ECO:0000256" key="1">
    <source>
        <dbReference type="ARBA" id="ARBA00006739"/>
    </source>
</evidence>
<comment type="caution">
    <text evidence="3">The sequence shown here is derived from an EMBL/GenBank/DDBJ whole genome shotgun (WGS) entry which is preliminary data.</text>
</comment>
<proteinExistence type="inferred from homology"/>
<dbReference type="RefSeq" id="WP_116553705.1">
    <property type="nucleotide sequence ID" value="NZ_QCZG01000006.1"/>
</dbReference>
<protein>
    <submittedName>
        <fullName evidence="3">Glycosyl transferase</fullName>
    </submittedName>
</protein>
<name>A0A2U1K691_9BACI</name>